<comment type="caution">
    <text evidence="2">The sequence shown here is derived from an EMBL/GenBank/DDBJ whole genome shotgun (WGS) entry which is preliminary data.</text>
</comment>
<dbReference type="Proteomes" id="UP001595898">
    <property type="component" value="Unassembled WGS sequence"/>
</dbReference>
<feature type="region of interest" description="Disordered" evidence="1">
    <location>
        <begin position="1"/>
        <end position="20"/>
    </location>
</feature>
<reference evidence="2 3" key="1">
    <citation type="journal article" date="2019" name="Int. J. Syst. Evol. Microbiol.">
        <title>The Global Catalogue of Microorganisms (GCM) 10K type strain sequencing project: providing services to taxonomists for standard genome sequencing and annotation.</title>
        <authorList>
            <consortium name="The Broad Institute Genomics Platform"/>
            <consortium name="The Broad Institute Genome Sequencing Center for Infectious Disease"/>
            <person name="Wu L."/>
            <person name="Ma J."/>
        </authorList>
    </citation>
    <scope>NUCLEOTIDE SEQUENCE [LARGE SCALE GENOMIC DNA]</scope>
    <source>
        <strain evidence="2 3">WLHS5</strain>
    </source>
</reference>
<dbReference type="RefSeq" id="WP_250140788.1">
    <property type="nucleotide sequence ID" value="NZ_JALIQP010000002.1"/>
</dbReference>
<evidence type="ECO:0000256" key="1">
    <source>
        <dbReference type="SAM" id="MobiDB-lite"/>
    </source>
</evidence>
<name>A0ABD5PPY8_9EURY</name>
<sequence>MKYERGDVVEAGDPFNEETSSRPFAIVNTEAHPFDGDQYVAVTVTTRTWYDETIPLTDDDFLDGGLPKRSFLVPWGVVSLAHDDILDWSGRIQHPPLDETVEQLTAYLLD</sequence>
<dbReference type="EMBL" id="JBHSFA010000007">
    <property type="protein sequence ID" value="MFC4542513.1"/>
    <property type="molecule type" value="Genomic_DNA"/>
</dbReference>
<dbReference type="AlphaFoldDB" id="A0ABD5PPY8"/>
<proteinExistence type="predicted"/>
<organism evidence="2 3">
    <name type="scientific">Halosolutus amylolyticus</name>
    <dbReference type="NCBI Taxonomy" id="2932267"/>
    <lineage>
        <taxon>Archaea</taxon>
        <taxon>Methanobacteriati</taxon>
        <taxon>Methanobacteriota</taxon>
        <taxon>Stenosarchaea group</taxon>
        <taxon>Halobacteria</taxon>
        <taxon>Halobacteriales</taxon>
        <taxon>Natrialbaceae</taxon>
        <taxon>Halosolutus</taxon>
    </lineage>
</organism>
<protein>
    <submittedName>
        <fullName evidence="2">Type II toxin-antitoxin system PemK/MazF family toxin</fullName>
    </submittedName>
</protein>
<dbReference type="SUPFAM" id="SSF50118">
    <property type="entry name" value="Cell growth inhibitor/plasmid maintenance toxic component"/>
    <property type="match status" value="1"/>
</dbReference>
<accession>A0ABD5PPY8</accession>
<gene>
    <name evidence="2" type="ORF">ACFO5R_11350</name>
</gene>
<evidence type="ECO:0000313" key="2">
    <source>
        <dbReference type="EMBL" id="MFC4542513.1"/>
    </source>
</evidence>
<evidence type="ECO:0000313" key="3">
    <source>
        <dbReference type="Proteomes" id="UP001595898"/>
    </source>
</evidence>
<keyword evidence="3" id="KW-1185">Reference proteome</keyword>